<accession>A0ABT9HWC4</accession>
<dbReference type="NCBIfam" id="TIGR00619">
    <property type="entry name" value="sbcd"/>
    <property type="match status" value="1"/>
</dbReference>
<evidence type="ECO:0000256" key="7">
    <source>
        <dbReference type="RuleBase" id="RU363069"/>
    </source>
</evidence>
<evidence type="ECO:0000256" key="6">
    <source>
        <dbReference type="ARBA" id="ARBA00022839"/>
    </source>
</evidence>
<dbReference type="Pfam" id="PF12320">
    <property type="entry name" value="SbcD_C"/>
    <property type="match status" value="1"/>
</dbReference>
<evidence type="ECO:0000313" key="11">
    <source>
        <dbReference type="Proteomes" id="UP001231109"/>
    </source>
</evidence>
<dbReference type="GO" id="GO:0004527">
    <property type="term" value="F:exonuclease activity"/>
    <property type="evidence" value="ECO:0007669"/>
    <property type="project" value="UniProtKB-KW"/>
</dbReference>
<comment type="caution">
    <text evidence="10">The sequence shown here is derived from an EMBL/GenBank/DDBJ whole genome shotgun (WGS) entry which is preliminary data.</text>
</comment>
<evidence type="ECO:0000313" key="10">
    <source>
        <dbReference type="EMBL" id="MDP5135135.1"/>
    </source>
</evidence>
<feature type="domain" description="Nuclease SbcCD subunit D C-terminal" evidence="9">
    <location>
        <begin position="286"/>
        <end position="386"/>
    </location>
</feature>
<keyword evidence="11" id="KW-1185">Reference proteome</keyword>
<comment type="function">
    <text evidence="7">SbcCD cleaves DNA hairpin structures. These structures can inhibit DNA replication and are intermediates in certain DNA recombination reactions. The complex acts as a 3'-&gt;5' double strand exonuclease that can open hairpins. It also has a 5' single-strand endonuclease activity.</text>
</comment>
<keyword evidence="7" id="KW-0235">DNA replication</keyword>
<sequence>MRILHTSDWHLGQNFMGRSRATEHKAFLRWLANEVTTRQIDAIVVAGDIFDTATPPSYAREIYNQFIVELQSSQCQLIILAGNHDAAAVLNESKNLLQCLNTQVIASSSSSSSSSSKLNEQLLVLHNRKQQPAALLCAVPFLRARDMLQSQAGQSAGDKQRSLQQAIAAHYQQLFALAQQYNTEHKLELPIVMTGHLTTLGVSRSESVRDIYIGTLEAFPADAFPPADYIALGHIHQSQRINANTDIRYSGSPIALSFDEARQQKQAWLIEFAVDGKTVSSLPIPCFQPLISIKTTLDTITTQVQQALSDITAEQILWLELVIAETDAYLTDLQQRVETQLQDLPVELLRLRRQRTNQGNGFADASYTSLAELTPQQVWQARLATEQLTEQQQQQLTALHQQILAKMEHAE</sequence>
<gene>
    <name evidence="7 10" type="primary">sbcD</name>
    <name evidence="10" type="ORF">ORJ04_04120</name>
</gene>
<dbReference type="InterPro" id="IPR029052">
    <property type="entry name" value="Metallo-depent_PP-like"/>
</dbReference>
<dbReference type="Proteomes" id="UP001231109">
    <property type="component" value="Unassembled WGS sequence"/>
</dbReference>
<keyword evidence="5 7" id="KW-0378">Hydrolase</keyword>
<dbReference type="CDD" id="cd00840">
    <property type="entry name" value="MPP_Mre11_N"/>
    <property type="match status" value="1"/>
</dbReference>
<organism evidence="10 11">
    <name type="scientific">Rheinheimera baltica</name>
    <dbReference type="NCBI Taxonomy" id="67576"/>
    <lineage>
        <taxon>Bacteria</taxon>
        <taxon>Pseudomonadati</taxon>
        <taxon>Pseudomonadota</taxon>
        <taxon>Gammaproteobacteria</taxon>
        <taxon>Chromatiales</taxon>
        <taxon>Chromatiaceae</taxon>
        <taxon>Rheinheimera</taxon>
    </lineage>
</organism>
<keyword evidence="7" id="KW-0255">Endonuclease</keyword>
<comment type="subunit">
    <text evidence="2 7">Heterodimer of SbcC and SbcD.</text>
</comment>
<dbReference type="PANTHER" id="PTHR30337">
    <property type="entry name" value="COMPONENT OF ATP-DEPENDENT DSDNA EXONUCLEASE"/>
    <property type="match status" value="1"/>
</dbReference>
<evidence type="ECO:0000256" key="2">
    <source>
        <dbReference type="ARBA" id="ARBA00011322"/>
    </source>
</evidence>
<feature type="domain" description="Calcineurin-like phosphoesterase" evidence="8">
    <location>
        <begin position="1"/>
        <end position="130"/>
    </location>
</feature>
<dbReference type="InterPro" id="IPR026843">
    <property type="entry name" value="SbcD_C"/>
</dbReference>
<dbReference type="Gene3D" id="3.60.21.10">
    <property type="match status" value="1"/>
</dbReference>
<evidence type="ECO:0000259" key="9">
    <source>
        <dbReference type="Pfam" id="PF12320"/>
    </source>
</evidence>
<dbReference type="InterPro" id="IPR004593">
    <property type="entry name" value="SbcD"/>
</dbReference>
<dbReference type="InterPro" id="IPR004843">
    <property type="entry name" value="Calcineurin-like_PHP"/>
</dbReference>
<dbReference type="SUPFAM" id="SSF56300">
    <property type="entry name" value="Metallo-dependent phosphatases"/>
    <property type="match status" value="1"/>
</dbReference>
<reference evidence="10 11" key="1">
    <citation type="submission" date="2022-11" db="EMBL/GenBank/DDBJ databases">
        <title>Viruses from the air-sea interface of a natural surface slick.</title>
        <authorList>
            <person name="Rahlff J."/>
            <person name="Holmfeldt K."/>
        </authorList>
    </citation>
    <scope>NUCLEOTIDE SEQUENCE [LARGE SCALE GENOMIC DNA]</scope>
    <source>
        <strain evidence="10 11">SMS4</strain>
    </source>
</reference>
<keyword evidence="6 7" id="KW-0269">Exonuclease</keyword>
<dbReference type="EMBL" id="JAPJDZ010000006">
    <property type="protein sequence ID" value="MDP5135135.1"/>
    <property type="molecule type" value="Genomic_DNA"/>
</dbReference>
<proteinExistence type="inferred from homology"/>
<name>A0ABT9HWC4_9GAMM</name>
<evidence type="ECO:0000256" key="1">
    <source>
        <dbReference type="ARBA" id="ARBA00010555"/>
    </source>
</evidence>
<dbReference type="PANTHER" id="PTHR30337:SF0">
    <property type="entry name" value="NUCLEASE SBCCD SUBUNIT D"/>
    <property type="match status" value="1"/>
</dbReference>
<evidence type="ECO:0000259" key="8">
    <source>
        <dbReference type="Pfam" id="PF00149"/>
    </source>
</evidence>
<dbReference type="NCBIfam" id="NF008206">
    <property type="entry name" value="PRK10966.1"/>
    <property type="match status" value="1"/>
</dbReference>
<protein>
    <recommendedName>
        <fullName evidence="3 7">Nuclease SbcCD subunit D</fullName>
    </recommendedName>
</protein>
<dbReference type="InterPro" id="IPR041796">
    <property type="entry name" value="Mre11_N"/>
</dbReference>
<comment type="similarity">
    <text evidence="1 7">Belongs to the SbcD family.</text>
</comment>
<evidence type="ECO:0000256" key="5">
    <source>
        <dbReference type="ARBA" id="ARBA00022801"/>
    </source>
</evidence>
<dbReference type="InterPro" id="IPR050535">
    <property type="entry name" value="DNA_Repair-Maintenance_Comp"/>
</dbReference>
<evidence type="ECO:0000256" key="4">
    <source>
        <dbReference type="ARBA" id="ARBA00022722"/>
    </source>
</evidence>
<keyword evidence="4 7" id="KW-0540">Nuclease</keyword>
<dbReference type="RefSeq" id="WP_305974041.1">
    <property type="nucleotide sequence ID" value="NZ_JAPJDZ010000006.1"/>
</dbReference>
<dbReference type="Pfam" id="PF00149">
    <property type="entry name" value="Metallophos"/>
    <property type="match status" value="1"/>
</dbReference>
<evidence type="ECO:0000256" key="3">
    <source>
        <dbReference type="ARBA" id="ARBA00013365"/>
    </source>
</evidence>
<keyword evidence="7" id="KW-0233">DNA recombination</keyword>
<dbReference type="Gene3D" id="3.30.160.720">
    <property type="match status" value="1"/>
</dbReference>